<dbReference type="Gene3D" id="1.25.40.10">
    <property type="entry name" value="Tetratricopeptide repeat domain"/>
    <property type="match status" value="1"/>
</dbReference>
<feature type="domain" description="OmpR/PhoB-type" evidence="6">
    <location>
        <begin position="1"/>
        <end position="100"/>
    </location>
</feature>
<dbReference type="GO" id="GO:0003677">
    <property type="term" value="F:DNA binding"/>
    <property type="evidence" value="ECO:0007669"/>
    <property type="project" value="UniProtKB-KW"/>
</dbReference>
<protein>
    <submittedName>
        <fullName evidence="7">DNA-binding SARP family transcriptional activator</fullName>
    </submittedName>
</protein>
<dbReference type="Gene3D" id="3.40.50.300">
    <property type="entry name" value="P-loop containing nucleotide triphosphate hydrolases"/>
    <property type="match status" value="1"/>
</dbReference>
<dbReference type="EMBL" id="JAUSQZ010000001">
    <property type="protein sequence ID" value="MDP9830956.1"/>
    <property type="molecule type" value="Genomic_DNA"/>
</dbReference>
<dbReference type="SUPFAM" id="SSF46894">
    <property type="entry name" value="C-terminal effector domain of the bipartite response regulators"/>
    <property type="match status" value="1"/>
</dbReference>
<comment type="caution">
    <text evidence="7">The sequence shown here is derived from an EMBL/GenBank/DDBJ whole genome shotgun (WGS) entry which is preliminary data.</text>
</comment>
<dbReference type="InterPro" id="IPR051677">
    <property type="entry name" value="AfsR-DnrI-RedD_regulator"/>
</dbReference>
<keyword evidence="3 5" id="KW-0238">DNA-binding</keyword>
<evidence type="ECO:0000259" key="6">
    <source>
        <dbReference type="PROSITE" id="PS51755"/>
    </source>
</evidence>
<evidence type="ECO:0000256" key="2">
    <source>
        <dbReference type="ARBA" id="ARBA00023015"/>
    </source>
</evidence>
<dbReference type="Proteomes" id="UP001235712">
    <property type="component" value="Unassembled WGS sequence"/>
</dbReference>
<dbReference type="CDD" id="cd15831">
    <property type="entry name" value="BTAD"/>
    <property type="match status" value="1"/>
</dbReference>
<dbReference type="SMART" id="SM00382">
    <property type="entry name" value="AAA"/>
    <property type="match status" value="1"/>
</dbReference>
<dbReference type="InterPro" id="IPR027417">
    <property type="entry name" value="P-loop_NTPase"/>
</dbReference>
<dbReference type="InterPro" id="IPR011990">
    <property type="entry name" value="TPR-like_helical_dom_sf"/>
</dbReference>
<evidence type="ECO:0000313" key="8">
    <source>
        <dbReference type="Proteomes" id="UP001235712"/>
    </source>
</evidence>
<dbReference type="PROSITE" id="PS51755">
    <property type="entry name" value="OMPR_PHOB"/>
    <property type="match status" value="1"/>
</dbReference>
<keyword evidence="8" id="KW-1185">Reference proteome</keyword>
<dbReference type="RefSeq" id="WP_307250261.1">
    <property type="nucleotide sequence ID" value="NZ_JAUSQZ010000001.1"/>
</dbReference>
<dbReference type="SUPFAM" id="SSF52540">
    <property type="entry name" value="P-loop containing nucleoside triphosphate hydrolases"/>
    <property type="match status" value="1"/>
</dbReference>
<feature type="DNA-binding region" description="OmpR/PhoB-type" evidence="5">
    <location>
        <begin position="1"/>
        <end position="100"/>
    </location>
</feature>
<evidence type="ECO:0000256" key="4">
    <source>
        <dbReference type="ARBA" id="ARBA00023163"/>
    </source>
</evidence>
<dbReference type="InterPro" id="IPR036388">
    <property type="entry name" value="WH-like_DNA-bd_sf"/>
</dbReference>
<dbReference type="InterPro" id="IPR003593">
    <property type="entry name" value="AAA+_ATPase"/>
</dbReference>
<evidence type="ECO:0000256" key="3">
    <source>
        <dbReference type="ARBA" id="ARBA00023125"/>
    </source>
</evidence>
<sequence>MPSRRGLWFSVLGPVRAWSGAQELDLGTPQCRLTLGVLLLRDGGSVLVDELVEALWTQTPPRSAVPGVRTFISRLRRILAEAGHPDVIEARQGTYRLLTGEDTVDARYLRRQLQLAAAEQQAGDLTAAASSLRLGLAQWQGTPLGEADGPFAEQQRAGLQRLRLSALEQCASVDLARDEPGSAVATLSSVIGEYPFDERLRELLMLGLLRTGRPADALRLFHSTSRLLGEELGVDPGPALQTLHQEILQSRPVVVTPVLRRVPAVLASVRPLHGVTPGFIGRADLIRRLADQVTTPGGGAVGLAGLTGTGKTALAVQLAHHLREQYPDGQVLASLHGRDEEPVPSGLVLSSLLGICGGAAGDPAEAWQALLRERRFLIVLDDAHDAEQLAPLLPRQPGSSAVVVTSQRPLRDSRVRTWCDLPALHPDEALDLLRDLLGPDRVDADPQAARHLVGRLSGLPFAIRYAAAVLEKRPHWSLASERVTALVLAGAGTDSPAPPARQLQRAGRRLPADLARAFSLMSLTDGGRLTVTTAALLLDVGPKRAQDLLEGLLDRGLIARRTPLSYEYPSLVREYARTVAVVRARPDDDELPSLGLICA</sequence>
<keyword evidence="4" id="KW-0804">Transcription</keyword>
<dbReference type="SMART" id="SM00862">
    <property type="entry name" value="Trans_reg_C"/>
    <property type="match status" value="1"/>
</dbReference>
<comment type="similarity">
    <text evidence="1">Belongs to the AfsR/DnrI/RedD regulatory family.</text>
</comment>
<name>A0ABT9PEM9_9ACTN</name>
<evidence type="ECO:0000313" key="7">
    <source>
        <dbReference type="EMBL" id="MDP9830956.1"/>
    </source>
</evidence>
<evidence type="ECO:0000256" key="5">
    <source>
        <dbReference type="PROSITE-ProRule" id="PRU01091"/>
    </source>
</evidence>
<dbReference type="SMART" id="SM01043">
    <property type="entry name" value="BTAD"/>
    <property type="match status" value="1"/>
</dbReference>
<dbReference type="PANTHER" id="PTHR35807">
    <property type="entry name" value="TRANSCRIPTIONAL REGULATOR REDD-RELATED"/>
    <property type="match status" value="1"/>
</dbReference>
<proteinExistence type="inferred from homology"/>
<keyword evidence="2" id="KW-0805">Transcription regulation</keyword>
<accession>A0ABT9PEM9</accession>
<dbReference type="Pfam" id="PF03704">
    <property type="entry name" value="BTAD"/>
    <property type="match status" value="1"/>
</dbReference>
<dbReference type="InterPro" id="IPR005158">
    <property type="entry name" value="BTAD"/>
</dbReference>
<dbReference type="PANTHER" id="PTHR35807:SF1">
    <property type="entry name" value="TRANSCRIPTIONAL REGULATOR REDD"/>
    <property type="match status" value="1"/>
</dbReference>
<reference evidence="7 8" key="1">
    <citation type="submission" date="2023-07" db="EMBL/GenBank/DDBJ databases">
        <title>Sequencing the genomes of 1000 actinobacteria strains.</title>
        <authorList>
            <person name="Klenk H.-P."/>
        </authorList>
    </citation>
    <scope>NUCLEOTIDE SEQUENCE [LARGE SCALE GENOMIC DNA]</scope>
    <source>
        <strain evidence="7 8">DSM 44388</strain>
    </source>
</reference>
<evidence type="ECO:0000256" key="1">
    <source>
        <dbReference type="ARBA" id="ARBA00005820"/>
    </source>
</evidence>
<organism evidence="7 8">
    <name type="scientific">Kineosporia succinea</name>
    <dbReference type="NCBI Taxonomy" id="84632"/>
    <lineage>
        <taxon>Bacteria</taxon>
        <taxon>Bacillati</taxon>
        <taxon>Actinomycetota</taxon>
        <taxon>Actinomycetes</taxon>
        <taxon>Kineosporiales</taxon>
        <taxon>Kineosporiaceae</taxon>
        <taxon>Kineosporia</taxon>
    </lineage>
</organism>
<dbReference type="InterPro" id="IPR001867">
    <property type="entry name" value="OmpR/PhoB-type_DNA-bd"/>
</dbReference>
<dbReference type="Gene3D" id="1.10.10.10">
    <property type="entry name" value="Winged helix-like DNA-binding domain superfamily/Winged helix DNA-binding domain"/>
    <property type="match status" value="1"/>
</dbReference>
<dbReference type="PRINTS" id="PR00364">
    <property type="entry name" value="DISEASERSIST"/>
</dbReference>
<gene>
    <name evidence="7" type="ORF">J2S57_006705</name>
</gene>
<dbReference type="InterPro" id="IPR016032">
    <property type="entry name" value="Sig_transdc_resp-reg_C-effctor"/>
</dbReference>
<dbReference type="SUPFAM" id="SSF48452">
    <property type="entry name" value="TPR-like"/>
    <property type="match status" value="1"/>
</dbReference>